<dbReference type="EMBL" id="AP023097">
    <property type="protein sequence ID" value="BCE70254.1"/>
    <property type="molecule type" value="Genomic_DNA"/>
</dbReference>
<gene>
    <name evidence="3" type="ORF">XF8B_03650</name>
</gene>
<evidence type="ECO:0000313" key="3">
    <source>
        <dbReference type="EMBL" id="BCE70254.1"/>
    </source>
</evidence>
<dbReference type="GO" id="GO:0016887">
    <property type="term" value="F:ATP hydrolysis activity"/>
    <property type="evidence" value="ECO:0007669"/>
    <property type="project" value="InterPro"/>
</dbReference>
<name>A0A810B2Q0_9BRAD</name>
<dbReference type="InterPro" id="IPR027417">
    <property type="entry name" value="P-loop_NTPase"/>
</dbReference>
<dbReference type="Gene3D" id="1.10.8.60">
    <property type="match status" value="1"/>
</dbReference>
<dbReference type="GO" id="GO:0004176">
    <property type="term" value="F:ATP-dependent peptidase activity"/>
    <property type="evidence" value="ECO:0007669"/>
    <property type="project" value="InterPro"/>
</dbReference>
<evidence type="ECO:0000256" key="1">
    <source>
        <dbReference type="SAM" id="MobiDB-lite"/>
    </source>
</evidence>
<dbReference type="CDD" id="cd19481">
    <property type="entry name" value="RecA-like_protease"/>
    <property type="match status" value="1"/>
</dbReference>
<feature type="region of interest" description="Disordered" evidence="1">
    <location>
        <begin position="98"/>
        <end position="119"/>
    </location>
</feature>
<evidence type="ECO:0000259" key="2">
    <source>
        <dbReference type="SMART" id="SM00382"/>
    </source>
</evidence>
<dbReference type="Pfam" id="PF00004">
    <property type="entry name" value="AAA"/>
    <property type="match status" value="1"/>
</dbReference>
<dbReference type="SUPFAM" id="SSF52540">
    <property type="entry name" value="P-loop containing nucleoside triphosphate hydrolases"/>
    <property type="match status" value="1"/>
</dbReference>
<organism evidence="3">
    <name type="scientific">Bradyrhizobium diazoefficiens</name>
    <dbReference type="NCBI Taxonomy" id="1355477"/>
    <lineage>
        <taxon>Bacteria</taxon>
        <taxon>Pseudomonadati</taxon>
        <taxon>Pseudomonadota</taxon>
        <taxon>Alphaproteobacteria</taxon>
        <taxon>Hyphomicrobiales</taxon>
        <taxon>Nitrobacteraceae</taxon>
        <taxon>Bradyrhizobium</taxon>
    </lineage>
</organism>
<reference evidence="3" key="1">
    <citation type="submission" date="2020-05" db="EMBL/GenBank/DDBJ databases">
        <title>Complete genome sequence of Bradyrhizobium diazoefficiens XF8 isolated from soybean nodule.</title>
        <authorList>
            <person name="Noda R."/>
            <person name="Kakizaki K."/>
            <person name="Minamisawa K."/>
        </authorList>
    </citation>
    <scope>NUCLEOTIDE SEQUENCE</scope>
    <source>
        <strain evidence="3">XF8</strain>
    </source>
</reference>
<dbReference type="GO" id="GO:0030163">
    <property type="term" value="P:protein catabolic process"/>
    <property type="evidence" value="ECO:0007669"/>
    <property type="project" value="TreeGrafter"/>
</dbReference>
<dbReference type="GO" id="GO:0006508">
    <property type="term" value="P:proteolysis"/>
    <property type="evidence" value="ECO:0007669"/>
    <property type="project" value="InterPro"/>
</dbReference>
<feature type="compositionally biased region" description="Basic and acidic residues" evidence="1">
    <location>
        <begin position="98"/>
        <end position="117"/>
    </location>
</feature>
<dbReference type="Pfam" id="PF01434">
    <property type="entry name" value="Peptidase_M41"/>
    <property type="match status" value="1"/>
</dbReference>
<proteinExistence type="predicted"/>
<dbReference type="Gene3D" id="1.20.58.760">
    <property type="entry name" value="Peptidase M41"/>
    <property type="match status" value="1"/>
</dbReference>
<dbReference type="InterPro" id="IPR037219">
    <property type="entry name" value="Peptidase_M41-like"/>
</dbReference>
<dbReference type="SUPFAM" id="SSF140990">
    <property type="entry name" value="FtsH protease domain-like"/>
    <property type="match status" value="1"/>
</dbReference>
<dbReference type="InterPro" id="IPR003593">
    <property type="entry name" value="AAA+_ATPase"/>
</dbReference>
<dbReference type="GO" id="GO:0005886">
    <property type="term" value="C:plasma membrane"/>
    <property type="evidence" value="ECO:0007669"/>
    <property type="project" value="TreeGrafter"/>
</dbReference>
<dbReference type="PANTHER" id="PTHR23076:SF97">
    <property type="entry name" value="ATP-DEPENDENT ZINC METALLOPROTEASE YME1L1"/>
    <property type="match status" value="1"/>
</dbReference>
<feature type="domain" description="AAA+ ATPase" evidence="2">
    <location>
        <begin position="254"/>
        <end position="398"/>
    </location>
</feature>
<dbReference type="PANTHER" id="PTHR23076">
    <property type="entry name" value="METALLOPROTEASE M41 FTSH"/>
    <property type="match status" value="1"/>
</dbReference>
<dbReference type="InterPro" id="IPR000642">
    <property type="entry name" value="Peptidase_M41"/>
</dbReference>
<dbReference type="InterPro" id="IPR003959">
    <property type="entry name" value="ATPase_AAA_core"/>
</dbReference>
<dbReference type="AlphaFoldDB" id="A0A810B2Q0"/>
<dbReference type="GO" id="GO:0005524">
    <property type="term" value="F:ATP binding"/>
    <property type="evidence" value="ECO:0007669"/>
    <property type="project" value="InterPro"/>
</dbReference>
<accession>A0A810B2Q0</accession>
<dbReference type="GO" id="GO:0004222">
    <property type="term" value="F:metalloendopeptidase activity"/>
    <property type="evidence" value="ECO:0007669"/>
    <property type="project" value="InterPro"/>
</dbReference>
<dbReference type="Gene3D" id="3.40.50.300">
    <property type="entry name" value="P-loop containing nucleotide triphosphate hydrolases"/>
    <property type="match status" value="1"/>
</dbReference>
<dbReference type="SMART" id="SM00382">
    <property type="entry name" value="AAA"/>
    <property type="match status" value="1"/>
</dbReference>
<protein>
    <recommendedName>
        <fullName evidence="2">AAA+ ATPase domain-containing protein</fullName>
    </recommendedName>
</protein>
<sequence>MSKRESIRPSGWPRPVLGETDFDLVEDADLEEPPAAPGADAAQCLVDAALDGAKAAAVLERLMVEAGLAILVRVPSASWVEPLERAFERMDRGLRVYARDGSSRTTHKSDEGNREVGGHLSAGRSVVGIANSMSLLPKALVAAADANIEIKIDADVIADAVARFVDGSPLVESVIGLGSLDFHDLVCAFRFGSTGEEIYARLRKAAGRLGQPRGDRLPRLVDAIEYGHAREWGLTLRRDFEDYLTGRADWQELGAKHCIFAGPTGLGKTFFARILAHELGIPLIATSISESFATSAGFLDSVIKSIRDTFARAEACSPCALFWDEIDALPMRASLTDGRSSSWWTPVVTEFLTLLDSAVSGDRPGVFVWAATNHPQRVDPALARPGRLDRTIHFAEPDAAGVASILRHQLAGDLSDIDLAPLAQIAIGRSPAELAGAVRRAKSVARQARRPLAYDDLVEAMAPRSSWDADTLRRIAVHEAGHAIVCLALGVDEVVVVDLVGGAGALGRTVTRRRAGVETRPTIERRVCAELGGRAAEVVIYAGDCSANAASDLAAATTAIAGLHASTGLGAGLAYLGDENTVAALLCVDRTLRDAVNADLTRLQERAVDIIRARRGSLEVLAAALIDRRHLTGDEVRAIVANAAGQTAISAEP</sequence>